<organism evidence="3 4">
    <name type="scientific">Phialophora macrospora</name>
    <dbReference type="NCBI Taxonomy" id="1851006"/>
    <lineage>
        <taxon>Eukaryota</taxon>
        <taxon>Fungi</taxon>
        <taxon>Dikarya</taxon>
        <taxon>Ascomycota</taxon>
        <taxon>Pezizomycotina</taxon>
        <taxon>Eurotiomycetes</taxon>
        <taxon>Chaetothyriomycetidae</taxon>
        <taxon>Chaetothyriales</taxon>
        <taxon>Herpotrichiellaceae</taxon>
        <taxon>Phialophora</taxon>
    </lineage>
</organism>
<feature type="transmembrane region" description="Helical" evidence="2">
    <location>
        <begin position="316"/>
        <end position="334"/>
    </location>
</feature>
<keyword evidence="2" id="KW-1133">Transmembrane helix</keyword>
<dbReference type="EMBL" id="KN846959">
    <property type="protein sequence ID" value="KIW67677.1"/>
    <property type="molecule type" value="Genomic_DNA"/>
</dbReference>
<proteinExistence type="predicted"/>
<feature type="transmembrane region" description="Helical" evidence="2">
    <location>
        <begin position="354"/>
        <end position="375"/>
    </location>
</feature>
<feature type="compositionally biased region" description="Polar residues" evidence="1">
    <location>
        <begin position="67"/>
        <end position="80"/>
    </location>
</feature>
<keyword evidence="4" id="KW-1185">Reference proteome</keyword>
<dbReference type="Proteomes" id="UP000054266">
    <property type="component" value="Unassembled WGS sequence"/>
</dbReference>
<evidence type="ECO:0000313" key="3">
    <source>
        <dbReference type="EMBL" id="KIW67677.1"/>
    </source>
</evidence>
<feature type="region of interest" description="Disordered" evidence="1">
    <location>
        <begin position="67"/>
        <end position="92"/>
    </location>
</feature>
<gene>
    <name evidence="3" type="ORF">PV04_06909</name>
</gene>
<sequence length="450" mass="49906">MATILPRRGNYVCRSCQRLSAAQPNRRQFISQVANPPKQEVASNSRRTIAIPLRKRATQNPELPVQNRLTPARTSKSPNTRIPLPKAPATTIGDPAQKLKEIEKFVVQVQSSDAAADHDDVLETLMDMYELSNVLVHGTRTIPDEEGPTSSTSASQGKDLEDALLDDLAEEKSTSAASRTIDSVSPQSQMTLSFRTGAAATLSNLSYTLLRDPKVYITEDMLEMYVRILCQLGRPEYLPEIFHLYATKPIPKADTANPVQYSSPWPKLPKYAIPIDLAEAALESAILKKNLPLAVAIIDTTVAAPAFRTSKVLRKAGVPGLLVGATPLVAYAGADWVSRWQNTMDVEMAKWTAIAGAAAYIGTLSTIGFVAITTYNDQMARVVWRPGTHLSSRWLREEERRFFDRLALAWGFQEKARWGEEHGAEWMRLRDEAGVRDMILDKTDLMEGMQ</sequence>
<reference evidence="3 4" key="1">
    <citation type="submission" date="2015-01" db="EMBL/GenBank/DDBJ databases">
        <title>The Genome Sequence of Capronia semiimmersa CBS27337.</title>
        <authorList>
            <consortium name="The Broad Institute Genomics Platform"/>
            <person name="Cuomo C."/>
            <person name="de Hoog S."/>
            <person name="Gorbushina A."/>
            <person name="Stielow B."/>
            <person name="Teixiera M."/>
            <person name="Abouelleil A."/>
            <person name="Chapman S.B."/>
            <person name="Priest M."/>
            <person name="Young S.K."/>
            <person name="Wortman J."/>
            <person name="Nusbaum C."/>
            <person name="Birren B."/>
        </authorList>
    </citation>
    <scope>NUCLEOTIDE SEQUENCE [LARGE SCALE GENOMIC DNA]</scope>
    <source>
        <strain evidence="3 4">CBS 27337</strain>
    </source>
</reference>
<evidence type="ECO:0000256" key="1">
    <source>
        <dbReference type="SAM" id="MobiDB-lite"/>
    </source>
</evidence>
<accession>A0A0D2DZV9</accession>
<name>A0A0D2DZV9_9EURO</name>
<keyword evidence="2" id="KW-0472">Membrane</keyword>
<dbReference type="HOGENOM" id="CLU_035633_1_0_1"/>
<keyword evidence="2" id="KW-0812">Transmembrane</keyword>
<protein>
    <submittedName>
        <fullName evidence="3">Uncharacterized protein</fullName>
    </submittedName>
</protein>
<dbReference type="AlphaFoldDB" id="A0A0D2DZV9"/>
<evidence type="ECO:0000256" key="2">
    <source>
        <dbReference type="SAM" id="Phobius"/>
    </source>
</evidence>
<evidence type="ECO:0000313" key="4">
    <source>
        <dbReference type="Proteomes" id="UP000054266"/>
    </source>
</evidence>